<keyword evidence="2" id="KW-0436">Ligase</keyword>
<dbReference type="InterPro" id="IPR011607">
    <property type="entry name" value="MGS-like_dom"/>
</dbReference>
<feature type="domain" description="ATP-grasp" evidence="8">
    <location>
        <begin position="2"/>
        <end position="49"/>
    </location>
</feature>
<protein>
    <recommendedName>
        <fullName evidence="5">carbamoyl-phosphate synthase (ammonia)</fullName>
        <ecNumber evidence="5">6.3.4.16</ecNumber>
    </recommendedName>
</protein>
<name>A0ABQ6IID6_9MICO</name>
<accession>A0ABQ6IID6</accession>
<dbReference type="Gene3D" id="3.40.50.1380">
    <property type="entry name" value="Methylglyoxal synthase-like domain"/>
    <property type="match status" value="1"/>
</dbReference>
<feature type="domain" description="MGS-like" evidence="9">
    <location>
        <begin position="130"/>
        <end position="270"/>
    </location>
</feature>
<evidence type="ECO:0000256" key="2">
    <source>
        <dbReference type="ARBA" id="ARBA00022598"/>
    </source>
</evidence>
<gene>
    <name evidence="10" type="ORF">GCM10025876_38810</name>
</gene>
<dbReference type="PRINTS" id="PR00098">
    <property type="entry name" value="CPSASE"/>
</dbReference>
<evidence type="ECO:0000313" key="11">
    <source>
        <dbReference type="Proteomes" id="UP001157125"/>
    </source>
</evidence>
<evidence type="ECO:0000256" key="4">
    <source>
        <dbReference type="ARBA" id="ARBA00022840"/>
    </source>
</evidence>
<dbReference type="SUPFAM" id="SSF56059">
    <property type="entry name" value="Glutathione synthetase ATP-binding domain-like"/>
    <property type="match status" value="1"/>
</dbReference>
<evidence type="ECO:0000256" key="3">
    <source>
        <dbReference type="ARBA" id="ARBA00022741"/>
    </source>
</evidence>
<dbReference type="Pfam" id="PF02142">
    <property type="entry name" value="MGS"/>
    <property type="match status" value="1"/>
</dbReference>
<evidence type="ECO:0000259" key="8">
    <source>
        <dbReference type="PROSITE" id="PS50975"/>
    </source>
</evidence>
<dbReference type="PROSITE" id="PS00867">
    <property type="entry name" value="CPSASE_2"/>
    <property type="match status" value="1"/>
</dbReference>
<reference evidence="11" key="1">
    <citation type="journal article" date="2019" name="Int. J. Syst. Evol. Microbiol.">
        <title>The Global Catalogue of Microorganisms (GCM) 10K type strain sequencing project: providing services to taxonomists for standard genome sequencing and annotation.</title>
        <authorList>
            <consortium name="The Broad Institute Genomics Platform"/>
            <consortium name="The Broad Institute Genome Sequencing Center for Infectious Disease"/>
            <person name="Wu L."/>
            <person name="Ma J."/>
        </authorList>
    </citation>
    <scope>NUCLEOTIDE SEQUENCE [LARGE SCALE GENOMIC DNA]</scope>
    <source>
        <strain evidence="11">NBRC 112299</strain>
    </source>
</reference>
<dbReference type="InterPro" id="IPR005479">
    <property type="entry name" value="CPAse_ATP-bd"/>
</dbReference>
<comment type="catalytic activity">
    <reaction evidence="6">
        <text>hydrogencarbonate + NH4(+) + 2 ATP = carbamoyl phosphate + 2 ADP + phosphate + 2 H(+)</text>
        <dbReference type="Rhea" id="RHEA:18029"/>
        <dbReference type="ChEBI" id="CHEBI:15378"/>
        <dbReference type="ChEBI" id="CHEBI:17544"/>
        <dbReference type="ChEBI" id="CHEBI:28938"/>
        <dbReference type="ChEBI" id="CHEBI:30616"/>
        <dbReference type="ChEBI" id="CHEBI:43474"/>
        <dbReference type="ChEBI" id="CHEBI:58228"/>
        <dbReference type="ChEBI" id="CHEBI:456216"/>
        <dbReference type="EC" id="6.3.4.16"/>
    </reaction>
</comment>
<dbReference type="PROSITE" id="PS51855">
    <property type="entry name" value="MGS"/>
    <property type="match status" value="1"/>
</dbReference>
<evidence type="ECO:0000256" key="6">
    <source>
        <dbReference type="ARBA" id="ARBA00047359"/>
    </source>
</evidence>
<evidence type="ECO:0000259" key="9">
    <source>
        <dbReference type="PROSITE" id="PS51855"/>
    </source>
</evidence>
<proteinExistence type="predicted"/>
<keyword evidence="11" id="KW-1185">Reference proteome</keyword>
<dbReference type="SUPFAM" id="SSF52335">
    <property type="entry name" value="Methylglyoxal synthase-like"/>
    <property type="match status" value="1"/>
</dbReference>
<organism evidence="10 11">
    <name type="scientific">Demequina litorisediminis</name>
    <dbReference type="NCBI Taxonomy" id="1849022"/>
    <lineage>
        <taxon>Bacteria</taxon>
        <taxon>Bacillati</taxon>
        <taxon>Actinomycetota</taxon>
        <taxon>Actinomycetes</taxon>
        <taxon>Micrococcales</taxon>
        <taxon>Demequinaceae</taxon>
        <taxon>Demequina</taxon>
    </lineage>
</organism>
<evidence type="ECO:0000256" key="1">
    <source>
        <dbReference type="ARBA" id="ARBA00022571"/>
    </source>
</evidence>
<keyword evidence="1" id="KW-0055">Arginine biosynthesis</keyword>
<dbReference type="SMART" id="SM00851">
    <property type="entry name" value="MGS"/>
    <property type="match status" value="1"/>
</dbReference>
<dbReference type="InterPro" id="IPR005483">
    <property type="entry name" value="CPSase_dom"/>
</dbReference>
<dbReference type="EC" id="6.3.4.16" evidence="5"/>
<dbReference type="InterPro" id="IPR011761">
    <property type="entry name" value="ATP-grasp"/>
</dbReference>
<dbReference type="PROSITE" id="PS50975">
    <property type="entry name" value="ATP_GRASP"/>
    <property type="match status" value="1"/>
</dbReference>
<dbReference type="PANTHER" id="PTHR11405:SF53">
    <property type="entry name" value="CARBAMOYL-PHOSPHATE SYNTHASE [AMMONIA], MITOCHONDRIAL"/>
    <property type="match status" value="1"/>
</dbReference>
<dbReference type="Pfam" id="PF02786">
    <property type="entry name" value="CPSase_L_D2"/>
    <property type="match status" value="1"/>
</dbReference>
<dbReference type="EMBL" id="BSUN01000001">
    <property type="protein sequence ID" value="GMA37677.1"/>
    <property type="molecule type" value="Genomic_DNA"/>
</dbReference>
<keyword evidence="4 7" id="KW-0067">ATP-binding</keyword>
<evidence type="ECO:0000256" key="5">
    <source>
        <dbReference type="ARBA" id="ARBA00044063"/>
    </source>
</evidence>
<evidence type="ECO:0000256" key="7">
    <source>
        <dbReference type="PROSITE-ProRule" id="PRU00409"/>
    </source>
</evidence>
<keyword evidence="1" id="KW-0028">Amino-acid biosynthesis</keyword>
<dbReference type="InterPro" id="IPR036914">
    <property type="entry name" value="MGS-like_dom_sf"/>
</dbReference>
<dbReference type="Gene3D" id="3.30.470.20">
    <property type="entry name" value="ATP-grasp fold, B domain"/>
    <property type="match status" value="1"/>
</dbReference>
<evidence type="ECO:0000313" key="10">
    <source>
        <dbReference type="EMBL" id="GMA37677.1"/>
    </source>
</evidence>
<keyword evidence="3 7" id="KW-0547">Nucleotide-binding</keyword>
<dbReference type="Proteomes" id="UP001157125">
    <property type="component" value="Unassembled WGS sequence"/>
</dbReference>
<sequence length="270" mass="28281">MRGLMNVQYALVSDVLYVLEANPRASRTVPFVAKATGVPLAKAASLLMAGTSIARLKADGVLPENDAVTIDMSQRIAVKEAVLPFKRFRTHEGSVVDSVLGPEMRSTGEVMGFDATFPLAFAKSQAAAFGGLPTSGKAFVSVADRDKRAISFPVARLHQMGFEILATAGTAQVLGRYGIPTTIVRKHSEGQGPNGEPTIVDLISAGDVPLVVNTPEGQGARADGYEIRAAATAHDAAIVTTTQQAAAAVQAIEARRQGPFEVLSLQDAAL</sequence>
<dbReference type="PANTHER" id="PTHR11405">
    <property type="entry name" value="CARBAMOYLTRANSFERASE FAMILY MEMBER"/>
    <property type="match status" value="1"/>
</dbReference>
<comment type="caution">
    <text evidence="10">The sequence shown here is derived from an EMBL/GenBank/DDBJ whole genome shotgun (WGS) entry which is preliminary data.</text>
</comment>